<keyword evidence="8" id="KW-1185">Reference proteome</keyword>
<protein>
    <submittedName>
        <fullName evidence="7">FMN-linked oxidoreductase</fullName>
    </submittedName>
</protein>
<keyword evidence="3" id="KW-0288">FMN</keyword>
<dbReference type="STRING" id="27342.A0A0H2RLF4"/>
<dbReference type="OrthoDB" id="72788at2759"/>
<dbReference type="CDD" id="cd02932">
    <property type="entry name" value="OYE_YqiM_FMN"/>
    <property type="match status" value="1"/>
</dbReference>
<accession>A0A0H2RLF4</accession>
<proteinExistence type="predicted"/>
<dbReference type="GO" id="GO:0050661">
    <property type="term" value="F:NADP binding"/>
    <property type="evidence" value="ECO:0007669"/>
    <property type="project" value="InterPro"/>
</dbReference>
<evidence type="ECO:0000313" key="8">
    <source>
        <dbReference type="Proteomes" id="UP000053477"/>
    </source>
</evidence>
<dbReference type="InterPro" id="IPR044152">
    <property type="entry name" value="YqjM-like"/>
</dbReference>
<evidence type="ECO:0000256" key="3">
    <source>
        <dbReference type="ARBA" id="ARBA00022643"/>
    </source>
</evidence>
<keyword evidence="4" id="KW-0521">NADP</keyword>
<comment type="cofactor">
    <cofactor evidence="1">
        <name>FMN</name>
        <dbReference type="ChEBI" id="CHEBI:58210"/>
    </cofactor>
</comment>
<name>A0A0H2RLF4_9AGAM</name>
<feature type="domain" description="NADH:flavin oxidoreductase/NADH oxidase N-terminal" evidence="6">
    <location>
        <begin position="34"/>
        <end position="396"/>
    </location>
</feature>
<organism evidence="7 8">
    <name type="scientific">Schizopora paradoxa</name>
    <dbReference type="NCBI Taxonomy" id="27342"/>
    <lineage>
        <taxon>Eukaryota</taxon>
        <taxon>Fungi</taxon>
        <taxon>Dikarya</taxon>
        <taxon>Basidiomycota</taxon>
        <taxon>Agaricomycotina</taxon>
        <taxon>Agaricomycetes</taxon>
        <taxon>Hymenochaetales</taxon>
        <taxon>Schizoporaceae</taxon>
        <taxon>Schizopora</taxon>
    </lineage>
</organism>
<keyword evidence="2" id="KW-0285">Flavoprotein</keyword>
<evidence type="ECO:0000256" key="4">
    <source>
        <dbReference type="ARBA" id="ARBA00022857"/>
    </source>
</evidence>
<gene>
    <name evidence="7" type="ORF">SCHPADRAFT_896079</name>
</gene>
<dbReference type="GO" id="GO:0010181">
    <property type="term" value="F:FMN binding"/>
    <property type="evidence" value="ECO:0007669"/>
    <property type="project" value="InterPro"/>
</dbReference>
<evidence type="ECO:0000313" key="7">
    <source>
        <dbReference type="EMBL" id="KLO05661.1"/>
    </source>
</evidence>
<keyword evidence="5" id="KW-0560">Oxidoreductase</keyword>
<dbReference type="Pfam" id="PF00724">
    <property type="entry name" value="Oxidored_FMN"/>
    <property type="match status" value="1"/>
</dbReference>
<dbReference type="InterPro" id="IPR001155">
    <property type="entry name" value="OxRdtase_FMN_N"/>
</dbReference>
<evidence type="ECO:0000256" key="1">
    <source>
        <dbReference type="ARBA" id="ARBA00001917"/>
    </source>
</evidence>
<dbReference type="InterPro" id="IPR013785">
    <property type="entry name" value="Aldolase_TIM"/>
</dbReference>
<reference evidence="7 8" key="1">
    <citation type="submission" date="2015-04" db="EMBL/GenBank/DDBJ databases">
        <title>Complete genome sequence of Schizopora paradoxa KUC8140, a cosmopolitan wood degrader in East Asia.</title>
        <authorList>
            <consortium name="DOE Joint Genome Institute"/>
            <person name="Min B."/>
            <person name="Park H."/>
            <person name="Jang Y."/>
            <person name="Kim J.-J."/>
            <person name="Kim K.H."/>
            <person name="Pangilinan J."/>
            <person name="Lipzen A."/>
            <person name="Riley R."/>
            <person name="Grigoriev I.V."/>
            <person name="Spatafora J.W."/>
            <person name="Choi I.-G."/>
        </authorList>
    </citation>
    <scope>NUCLEOTIDE SEQUENCE [LARGE SCALE GENOMIC DNA]</scope>
    <source>
        <strain evidence="7 8">KUC8140</strain>
    </source>
</reference>
<dbReference type="InParanoid" id="A0A0H2RLF4"/>
<dbReference type="PANTHER" id="PTHR43303:SF4">
    <property type="entry name" value="NADPH DEHYDROGENASE C23G7.10C-RELATED"/>
    <property type="match status" value="1"/>
</dbReference>
<dbReference type="FunCoup" id="A0A0H2RLF4">
    <property type="interactions" value="1"/>
</dbReference>
<dbReference type="PANTHER" id="PTHR43303">
    <property type="entry name" value="NADPH DEHYDROGENASE C23G7.10C-RELATED"/>
    <property type="match status" value="1"/>
</dbReference>
<evidence type="ECO:0000256" key="2">
    <source>
        <dbReference type="ARBA" id="ARBA00022630"/>
    </source>
</evidence>
<dbReference type="EMBL" id="KQ086280">
    <property type="protein sequence ID" value="KLO05661.1"/>
    <property type="molecule type" value="Genomic_DNA"/>
</dbReference>
<evidence type="ECO:0000256" key="5">
    <source>
        <dbReference type="ARBA" id="ARBA00023002"/>
    </source>
</evidence>
<sequence length="423" mass="46159">MVVGSLVKPYYSPEQLPPSGTAFQHQTVGTKVPKLFEPIRIRGVDFQNRIFVPPLCQYSADEGHLTAWHMAHLGGIFTRGPGLTFIEATAVSPIGRISPGDAGLWSDSQIQPIRAITDFAHLQGQKVGIQLAHAGRKASMVAPWLSAAKRVTKEEGGWPESVVGPTDERFSEDYNKPRALSTAEVQEIVQEWVEAAKRAVEAGVDVVELHAAHGFLLFSFLSPVTNKRTDRYGGSFDNRIRLLLEVVDGIRAVIPDAMPLFVRVSASEYLEDVLEEPSWTIADTVKLGGILANHGVDLYDISAGGNHPAQKIAFGPLQMKETAYQAHFSEAVRKVHGLDGSETKKGNPALLVAAVGGIRDGETANQVLKDGKADVIFIGRQFQKDPATVWTFAEQLGVQVKTANQIEWAWKGRASSLNVKKRE</sequence>
<evidence type="ECO:0000259" key="6">
    <source>
        <dbReference type="Pfam" id="PF00724"/>
    </source>
</evidence>
<dbReference type="GO" id="GO:0003959">
    <property type="term" value="F:NADPH dehydrogenase activity"/>
    <property type="evidence" value="ECO:0007669"/>
    <property type="project" value="InterPro"/>
</dbReference>
<dbReference type="Proteomes" id="UP000053477">
    <property type="component" value="Unassembled WGS sequence"/>
</dbReference>
<dbReference type="SUPFAM" id="SSF51395">
    <property type="entry name" value="FMN-linked oxidoreductases"/>
    <property type="match status" value="1"/>
</dbReference>
<dbReference type="AlphaFoldDB" id="A0A0H2RLF4"/>
<dbReference type="Gene3D" id="3.20.20.70">
    <property type="entry name" value="Aldolase class I"/>
    <property type="match status" value="1"/>
</dbReference>